<evidence type="ECO:0000313" key="3">
    <source>
        <dbReference type="Proteomes" id="UP000298416"/>
    </source>
</evidence>
<dbReference type="PANTHER" id="PTHR33914">
    <property type="entry name" value="18S PRE-RIBOSOMAL ASSEMBLY PROTEIN GAR2-LIKE PROTEIN"/>
    <property type="match status" value="1"/>
</dbReference>
<dbReference type="PANTHER" id="PTHR33914:SF2">
    <property type="entry name" value="OS02G0582100 PROTEIN"/>
    <property type="match status" value="1"/>
</dbReference>
<feature type="region of interest" description="Disordered" evidence="1">
    <location>
        <begin position="393"/>
        <end position="469"/>
    </location>
</feature>
<keyword evidence="3" id="KW-1185">Reference proteome</keyword>
<protein>
    <submittedName>
        <fullName evidence="2">Uncharacterized protein</fullName>
    </submittedName>
</protein>
<reference evidence="2" key="1">
    <citation type="submission" date="2018-01" db="EMBL/GenBank/DDBJ databases">
        <authorList>
            <person name="Mao J.F."/>
        </authorList>
    </citation>
    <scope>NUCLEOTIDE SEQUENCE</scope>
    <source>
        <strain evidence="2">Huo1</strain>
        <tissue evidence="2">Leaf</tissue>
    </source>
</reference>
<reference evidence="2" key="2">
    <citation type="submission" date="2020-08" db="EMBL/GenBank/DDBJ databases">
        <title>Plant Genome Project.</title>
        <authorList>
            <person name="Zhang R.-G."/>
        </authorList>
    </citation>
    <scope>NUCLEOTIDE SEQUENCE</scope>
    <source>
        <strain evidence="2">Huo1</strain>
        <tissue evidence="2">Leaf</tissue>
    </source>
</reference>
<dbReference type="EMBL" id="PNBA02000003">
    <property type="protein sequence ID" value="KAG6429815.1"/>
    <property type="molecule type" value="Genomic_DNA"/>
</dbReference>
<dbReference type="Proteomes" id="UP000298416">
    <property type="component" value="Unassembled WGS sequence"/>
</dbReference>
<dbReference type="InterPro" id="IPR040378">
    <property type="entry name" value="BASL"/>
</dbReference>
<evidence type="ECO:0000256" key="1">
    <source>
        <dbReference type="SAM" id="MobiDB-lite"/>
    </source>
</evidence>
<name>A0A8X8YH12_SALSN</name>
<feature type="compositionally biased region" description="Polar residues" evidence="1">
    <location>
        <begin position="393"/>
        <end position="416"/>
    </location>
</feature>
<dbReference type="GO" id="GO:0009786">
    <property type="term" value="P:regulation of asymmetric cell division"/>
    <property type="evidence" value="ECO:0007669"/>
    <property type="project" value="InterPro"/>
</dbReference>
<comment type="caution">
    <text evidence="2">The sequence shown here is derived from an EMBL/GenBank/DDBJ whole genome shotgun (WGS) entry which is preliminary data.</text>
</comment>
<organism evidence="2">
    <name type="scientific">Salvia splendens</name>
    <name type="common">Scarlet sage</name>
    <dbReference type="NCBI Taxonomy" id="180675"/>
    <lineage>
        <taxon>Eukaryota</taxon>
        <taxon>Viridiplantae</taxon>
        <taxon>Streptophyta</taxon>
        <taxon>Embryophyta</taxon>
        <taxon>Tracheophyta</taxon>
        <taxon>Spermatophyta</taxon>
        <taxon>Magnoliopsida</taxon>
        <taxon>eudicotyledons</taxon>
        <taxon>Gunneridae</taxon>
        <taxon>Pentapetalae</taxon>
        <taxon>asterids</taxon>
        <taxon>lamiids</taxon>
        <taxon>Lamiales</taxon>
        <taxon>Lamiaceae</taxon>
        <taxon>Nepetoideae</taxon>
        <taxon>Mentheae</taxon>
        <taxon>Salviinae</taxon>
        <taxon>Salvia</taxon>
        <taxon>Salvia subgen. Calosphace</taxon>
        <taxon>core Calosphace</taxon>
    </lineage>
</organism>
<evidence type="ECO:0000313" key="2">
    <source>
        <dbReference type="EMBL" id="KAG6429815.1"/>
    </source>
</evidence>
<feature type="region of interest" description="Disordered" evidence="1">
    <location>
        <begin position="219"/>
        <end position="238"/>
    </location>
</feature>
<dbReference type="AlphaFoldDB" id="A0A8X8YH12"/>
<accession>A0A8X8YH12</accession>
<feature type="region of interest" description="Disordered" evidence="1">
    <location>
        <begin position="95"/>
        <end position="140"/>
    </location>
</feature>
<feature type="compositionally biased region" description="Polar residues" evidence="1">
    <location>
        <begin position="436"/>
        <end position="445"/>
    </location>
</feature>
<gene>
    <name evidence="2" type="ORF">SASPL_107869</name>
</gene>
<sequence>MTMKESWKETTFDSRCLGGETDALTFENKERYVLNDSRVDASITELEAKDRDNCSNFKVADDSFVDDENGTLASPWKEGQNGLSRHLVTDIGTMNFPAKESKDGQARNGSSLDKDADSLSSDSCDMDNEQGSPDRKSFDTVEELAGCNGRDSRDSCSPLFTDKNVLECDLPVSEVCYREIGCQMLKDICVDEGRSEKDSNEIESSMPPLPPNDNVDLETKEDPSMDVNSITGDQCGSKEENDTVKFISQEKLDSYLENAVEASEACFDGASKAENNSSNGSLADRKLPNETFGYLPDQVLDQEAVPESPAASSAEAEGTRKDVQASCLAYNRKVDNGTIIFHFSSPDGVVVGNNVAEDFMEQSAELGDMHKDVNAGDLPAAVEAKVQFKSNGDGSLQQSLVSNEGNSDSGTATNEGSLIHKQEDSDDIPLDDGPVQSPSNKSPVATNDPLASEANTPNHDKTDSGDVPVANQLQHDMGETSFSAASMIAYSGPIAFSGSLSHRSDGSTTSGKSFAFPVLQSEWNSSPVRMAKADRTSFRKHKGWRSGLLCCRF</sequence>
<dbReference type="OrthoDB" id="1911032at2759"/>
<proteinExistence type="predicted"/>